<dbReference type="AlphaFoldDB" id="A0A0G1ZNJ5"/>
<proteinExistence type="predicted"/>
<evidence type="ECO:0000313" key="2">
    <source>
        <dbReference type="EMBL" id="KKW21019.1"/>
    </source>
</evidence>
<evidence type="ECO:0000313" key="3">
    <source>
        <dbReference type="Proteomes" id="UP000034201"/>
    </source>
</evidence>
<sequence>MTSIALILADVFSGILFLASGVFLWRFLRERIPQALAIPDEIILERFREDAKKNRLWTLPLKVLYEEVHFWKFLRLYWARILYRIHIRLLRLDNRILAKYNRLKNEGEEEAEDSTTVPMDEVEK</sequence>
<accession>A0A0G1ZNJ5</accession>
<keyword evidence="1" id="KW-0472">Membrane</keyword>
<gene>
    <name evidence="2" type="ORF">UY61_C0017G0006</name>
</gene>
<protein>
    <submittedName>
        <fullName evidence="2">Uncharacterized protein</fullName>
    </submittedName>
</protein>
<feature type="transmembrane region" description="Helical" evidence="1">
    <location>
        <begin position="6"/>
        <end position="28"/>
    </location>
</feature>
<name>A0A0G1ZNJ5_9BACT</name>
<comment type="caution">
    <text evidence="2">The sequence shown here is derived from an EMBL/GenBank/DDBJ whole genome shotgun (WGS) entry which is preliminary data.</text>
</comment>
<dbReference type="EMBL" id="LCQQ01000017">
    <property type="protein sequence ID" value="KKW21019.1"/>
    <property type="molecule type" value="Genomic_DNA"/>
</dbReference>
<dbReference type="Proteomes" id="UP000034201">
    <property type="component" value="Unassembled WGS sequence"/>
</dbReference>
<keyword evidence="1" id="KW-0812">Transmembrane</keyword>
<reference evidence="2 3" key="1">
    <citation type="journal article" date="2015" name="Nature">
        <title>rRNA introns, odd ribosomes, and small enigmatic genomes across a large radiation of phyla.</title>
        <authorList>
            <person name="Brown C.T."/>
            <person name="Hug L.A."/>
            <person name="Thomas B.C."/>
            <person name="Sharon I."/>
            <person name="Castelle C.J."/>
            <person name="Singh A."/>
            <person name="Wilkins M.J."/>
            <person name="Williams K.H."/>
            <person name="Banfield J.F."/>
        </authorList>
    </citation>
    <scope>NUCLEOTIDE SEQUENCE [LARGE SCALE GENOMIC DNA]</scope>
</reference>
<organism evidence="2 3">
    <name type="scientific">Candidatus Adlerbacteria bacterium GW2011_GWC1_50_9</name>
    <dbReference type="NCBI Taxonomy" id="1618608"/>
    <lineage>
        <taxon>Bacteria</taxon>
        <taxon>Candidatus Adleribacteriota</taxon>
    </lineage>
</organism>
<keyword evidence="1" id="KW-1133">Transmembrane helix</keyword>
<evidence type="ECO:0000256" key="1">
    <source>
        <dbReference type="SAM" id="Phobius"/>
    </source>
</evidence>